<sequence>MTPSSLTPTFVAAKVRFSRLRLGRKATIEPDWNLAMTPSFSKIARSAAMAATLALGLASVPAVQAAPKLTGEERLAKMLEGRVAGEPVSCISLYQTTDTTVIDGTAIVYKVGSTYYVNRPSNAKSLRDDDVMLVKLHSSQLCSVDIVETRDRSTMMYNGFVGLDKFVPYRKVKH</sequence>
<dbReference type="AlphaFoldDB" id="A0A918UHD2"/>
<reference evidence="1" key="1">
    <citation type="journal article" date="2014" name="Int. J. Syst. Evol. Microbiol.">
        <title>Complete genome sequence of Corynebacterium casei LMG S-19264T (=DSM 44701T), isolated from a smear-ripened cheese.</title>
        <authorList>
            <consortium name="US DOE Joint Genome Institute (JGI-PGF)"/>
            <person name="Walter F."/>
            <person name="Albersmeier A."/>
            <person name="Kalinowski J."/>
            <person name="Ruckert C."/>
        </authorList>
    </citation>
    <scope>NUCLEOTIDE SEQUENCE</scope>
    <source>
        <strain evidence="1">KCTC 32255</strain>
    </source>
</reference>
<protein>
    <submittedName>
        <fullName evidence="1">Uncharacterized protein</fullName>
    </submittedName>
</protein>
<accession>A0A918UHD2</accession>
<name>A0A918UHD2_9SPHN</name>
<comment type="caution">
    <text evidence="1">The sequence shown here is derived from an EMBL/GenBank/DDBJ whole genome shotgun (WGS) entry which is preliminary data.</text>
</comment>
<dbReference type="Proteomes" id="UP000648075">
    <property type="component" value="Unassembled WGS sequence"/>
</dbReference>
<proteinExistence type="predicted"/>
<reference evidence="1" key="2">
    <citation type="submission" date="2020-09" db="EMBL/GenBank/DDBJ databases">
        <authorList>
            <person name="Sun Q."/>
            <person name="Kim S."/>
        </authorList>
    </citation>
    <scope>NUCLEOTIDE SEQUENCE</scope>
    <source>
        <strain evidence="1">KCTC 32255</strain>
    </source>
</reference>
<dbReference type="EMBL" id="BMZA01000013">
    <property type="protein sequence ID" value="GGZ12043.1"/>
    <property type="molecule type" value="Genomic_DNA"/>
</dbReference>
<keyword evidence="2" id="KW-1185">Reference proteome</keyword>
<organism evidence="1 2">
    <name type="scientific">Novosphingobium colocasiae</name>
    <dbReference type="NCBI Taxonomy" id="1256513"/>
    <lineage>
        <taxon>Bacteria</taxon>
        <taxon>Pseudomonadati</taxon>
        <taxon>Pseudomonadota</taxon>
        <taxon>Alphaproteobacteria</taxon>
        <taxon>Sphingomonadales</taxon>
        <taxon>Sphingomonadaceae</taxon>
        <taxon>Novosphingobium</taxon>
    </lineage>
</organism>
<evidence type="ECO:0000313" key="1">
    <source>
        <dbReference type="EMBL" id="GGZ12043.1"/>
    </source>
</evidence>
<gene>
    <name evidence="1" type="ORF">GCM10011614_28910</name>
</gene>
<evidence type="ECO:0000313" key="2">
    <source>
        <dbReference type="Proteomes" id="UP000648075"/>
    </source>
</evidence>